<dbReference type="STRING" id="643562.Daes_2663"/>
<evidence type="ECO:0000256" key="2">
    <source>
        <dbReference type="ARBA" id="ARBA00022485"/>
    </source>
</evidence>
<dbReference type="PROSITE" id="PS51379">
    <property type="entry name" value="4FE4S_FER_2"/>
    <property type="match status" value="2"/>
</dbReference>
<dbReference type="PANTHER" id="PTHR43687:SF4">
    <property type="entry name" value="BLR5484 PROTEIN"/>
    <property type="match status" value="1"/>
</dbReference>
<keyword evidence="6" id="KW-0813">Transport</keyword>
<dbReference type="SUPFAM" id="SSF54862">
    <property type="entry name" value="4Fe-4S ferredoxins"/>
    <property type="match status" value="1"/>
</dbReference>
<keyword evidence="9" id="KW-1185">Reference proteome</keyword>
<proteinExistence type="predicted"/>
<keyword evidence="2" id="KW-0004">4Fe-4S</keyword>
<evidence type="ECO:0000313" key="9">
    <source>
        <dbReference type="Proteomes" id="UP000002191"/>
    </source>
</evidence>
<dbReference type="GO" id="GO:0009055">
    <property type="term" value="F:electron transfer activity"/>
    <property type="evidence" value="ECO:0007669"/>
    <property type="project" value="UniProtKB-UniRule"/>
</dbReference>
<dbReference type="InterPro" id="IPR050572">
    <property type="entry name" value="Fe-S_Ferredoxin"/>
</dbReference>
<feature type="domain" description="4Fe-4S ferredoxin-type" evidence="7">
    <location>
        <begin position="41"/>
        <end position="70"/>
    </location>
</feature>
<reference evidence="9" key="1">
    <citation type="submission" date="2010-12" db="EMBL/GenBank/DDBJ databases">
        <title>Complete sequence of Desulfovibrio aespoeensis Aspo-2.</title>
        <authorList>
            <consortium name="US DOE Joint Genome Institute"/>
            <person name="Lucas S."/>
            <person name="Copeland A."/>
            <person name="Lapidus A."/>
            <person name="Cheng J.-F."/>
            <person name="Goodwin L."/>
            <person name="Pitluck S."/>
            <person name="Chertkov O."/>
            <person name="Misra M."/>
            <person name="Detter J.C."/>
            <person name="Han C."/>
            <person name="Tapia R."/>
            <person name="Land M."/>
            <person name="Hauser L."/>
            <person name="Kyrpides N."/>
            <person name="Ivanova N."/>
            <person name="Ovchinnikova G."/>
            <person name="Pedersen K."/>
            <person name="Jagevall S."/>
            <person name="Hazen T."/>
            <person name="Woyke T."/>
        </authorList>
    </citation>
    <scope>NUCLEOTIDE SEQUENCE [LARGE SCALE GENOMIC DNA]</scope>
    <source>
        <strain evidence="9">ATCC 700646 / DSM 10631 / Aspo-2</strain>
    </source>
</reference>
<evidence type="ECO:0000256" key="4">
    <source>
        <dbReference type="ARBA" id="ARBA00023004"/>
    </source>
</evidence>
<dbReference type="OrthoDB" id="9794954at2"/>
<gene>
    <name evidence="8" type="ordered locus">Daes_2663</name>
</gene>
<keyword evidence="4 6" id="KW-0408">Iron</keyword>
<dbReference type="InterPro" id="IPR001080">
    <property type="entry name" value="3Fe4S_ferredoxin"/>
</dbReference>
<feature type="domain" description="4Fe-4S ferredoxin-type" evidence="7">
    <location>
        <begin position="11"/>
        <end position="40"/>
    </location>
</feature>
<dbReference type="InterPro" id="IPR017896">
    <property type="entry name" value="4Fe4S_Fe-S-bd"/>
</dbReference>
<comment type="function">
    <text evidence="1 6">Ferredoxins are iron-sulfur proteins that transfer electrons in a wide variety of metabolic reactions.</text>
</comment>
<evidence type="ECO:0000313" key="8">
    <source>
        <dbReference type="EMBL" id="ADU63659.1"/>
    </source>
</evidence>
<dbReference type="Gene3D" id="3.30.70.20">
    <property type="match status" value="2"/>
</dbReference>
<keyword evidence="3 6" id="KW-0479">Metal-binding</keyword>
<evidence type="ECO:0000256" key="3">
    <source>
        <dbReference type="ARBA" id="ARBA00022723"/>
    </source>
</evidence>
<keyword evidence="5 6" id="KW-0411">Iron-sulfur</keyword>
<dbReference type="Pfam" id="PF13187">
    <property type="entry name" value="Fer4_9"/>
    <property type="match status" value="1"/>
</dbReference>
<dbReference type="KEGG" id="das:Daes_2663"/>
<dbReference type="GO" id="GO:0005506">
    <property type="term" value="F:iron ion binding"/>
    <property type="evidence" value="ECO:0007669"/>
    <property type="project" value="UniProtKB-UniRule"/>
</dbReference>
<organism evidence="8 9">
    <name type="scientific">Pseudodesulfovibrio aespoeensis (strain ATCC 700646 / DSM 10631 / Aspo-2)</name>
    <name type="common">Desulfovibrio aespoeensis</name>
    <dbReference type="NCBI Taxonomy" id="643562"/>
    <lineage>
        <taxon>Bacteria</taxon>
        <taxon>Pseudomonadati</taxon>
        <taxon>Thermodesulfobacteriota</taxon>
        <taxon>Desulfovibrionia</taxon>
        <taxon>Desulfovibrionales</taxon>
        <taxon>Desulfovibrionaceae</taxon>
    </lineage>
</organism>
<protein>
    <recommendedName>
        <fullName evidence="6">Ferredoxin</fullName>
    </recommendedName>
</protein>
<dbReference type="RefSeq" id="WP_013515565.1">
    <property type="nucleotide sequence ID" value="NC_014844.1"/>
</dbReference>
<reference evidence="8 9" key="2">
    <citation type="journal article" date="2014" name="Genome Announc.">
        <title>Complete Genome Sequence of the Subsurface, Mesophilic Sulfate-Reducing Bacterium Desulfovibrio aespoeensis Aspo-2.</title>
        <authorList>
            <person name="Pedersen K."/>
            <person name="Bengtsson A."/>
            <person name="Edlund J."/>
            <person name="Rabe L."/>
            <person name="Hazen T."/>
            <person name="Chakraborty R."/>
            <person name="Goodwin L."/>
            <person name="Shapiro N."/>
        </authorList>
    </citation>
    <scope>NUCLEOTIDE SEQUENCE [LARGE SCALE GENOMIC DNA]</scope>
    <source>
        <strain evidence="9">ATCC 700646 / DSM 10631 / Aspo-2</strain>
    </source>
</reference>
<evidence type="ECO:0000256" key="6">
    <source>
        <dbReference type="RuleBase" id="RU368020"/>
    </source>
</evidence>
<dbReference type="eggNOG" id="COG1149">
    <property type="taxonomic scope" value="Bacteria"/>
</dbReference>
<dbReference type="HOGENOM" id="CLU_158022_0_0_7"/>
<accession>E6VW99</accession>
<dbReference type="PROSITE" id="PS00198">
    <property type="entry name" value="4FE4S_FER_1"/>
    <property type="match status" value="1"/>
</dbReference>
<evidence type="ECO:0000259" key="7">
    <source>
        <dbReference type="PROSITE" id="PS51379"/>
    </source>
</evidence>
<dbReference type="PRINTS" id="PR00352">
    <property type="entry name" value="3FE4SFRDOXIN"/>
</dbReference>
<evidence type="ECO:0000256" key="1">
    <source>
        <dbReference type="ARBA" id="ARBA00003532"/>
    </source>
</evidence>
<dbReference type="InterPro" id="IPR017900">
    <property type="entry name" value="4Fe4S_Fe_S_CS"/>
</dbReference>
<name>E6VW99_PSEA9</name>
<dbReference type="NCBIfam" id="NF040864">
    <property type="entry name" value="HgcB_ferredoxin"/>
    <property type="match status" value="1"/>
</dbReference>
<evidence type="ECO:0000256" key="5">
    <source>
        <dbReference type="ARBA" id="ARBA00023014"/>
    </source>
</evidence>
<dbReference type="GO" id="GO:0051539">
    <property type="term" value="F:4 iron, 4 sulfur cluster binding"/>
    <property type="evidence" value="ECO:0007669"/>
    <property type="project" value="UniProtKB-KW"/>
</dbReference>
<sequence length="95" mass="10060">MTEYRYINGVATLKLDQDACVGCGMCATVCPHRVFAVSERKAGIVDFDACMECGACARNCPASAIAVRPGVGCASYIMAVWLARLTGNKVKTTCC</sequence>
<keyword evidence="6" id="KW-0249">Electron transport</keyword>
<dbReference type="Proteomes" id="UP000002191">
    <property type="component" value="Chromosome"/>
</dbReference>
<dbReference type="AlphaFoldDB" id="E6VW99"/>
<dbReference type="PANTHER" id="PTHR43687">
    <property type="entry name" value="ADENYLYLSULFATE REDUCTASE, BETA SUBUNIT"/>
    <property type="match status" value="1"/>
</dbReference>
<dbReference type="EMBL" id="CP002431">
    <property type="protein sequence ID" value="ADU63659.1"/>
    <property type="molecule type" value="Genomic_DNA"/>
</dbReference>